<dbReference type="SMART" id="SM00855">
    <property type="entry name" value="PGAM"/>
    <property type="match status" value="1"/>
</dbReference>
<dbReference type="Pfam" id="PF00300">
    <property type="entry name" value="His_Phos_1"/>
    <property type="match status" value="2"/>
</dbReference>
<comment type="catalytic activity">
    <reaction evidence="4">
        <text>(2R)-2-phosphoglycerate = (2R)-3-phosphoglycerate</text>
        <dbReference type="Rhea" id="RHEA:15901"/>
        <dbReference type="ChEBI" id="CHEBI:58272"/>
        <dbReference type="ChEBI" id="CHEBI:58289"/>
        <dbReference type="EC" id="5.4.2.11"/>
    </reaction>
</comment>
<dbReference type="EMBL" id="JAAXZR010000004">
    <property type="protein sequence ID" value="NLT78772.1"/>
    <property type="molecule type" value="Genomic_DNA"/>
</dbReference>
<accession>A0A971IBW9</accession>
<name>A0A971IBW9_9BIFI</name>
<dbReference type="InterPro" id="IPR005952">
    <property type="entry name" value="Phosphogly_mut1"/>
</dbReference>
<dbReference type="NCBIfam" id="TIGR01258">
    <property type="entry name" value="pgm_1"/>
    <property type="match status" value="1"/>
</dbReference>
<protein>
    <recommendedName>
        <fullName evidence="4">2,3-bisphosphoglycerate-dependent phosphoglycerate mutase</fullName>
        <shortName evidence="4">BPG-dependent PGAM</shortName>
        <shortName evidence="4">PGAM</shortName>
        <shortName evidence="4">Phosphoglyceromutase</shortName>
        <shortName evidence="4">dPGM</shortName>
        <ecNumber evidence="4">5.4.2.11</ecNumber>
    </recommendedName>
</protein>
<evidence type="ECO:0000313" key="9">
    <source>
        <dbReference type="Proteomes" id="UP000767327"/>
    </source>
</evidence>
<feature type="site" description="Transition state stabilizer" evidence="4 7">
    <location>
        <position position="195"/>
    </location>
</feature>
<feature type="active site" description="Proton donor/acceptor" evidence="4 5">
    <location>
        <position position="93"/>
    </location>
</feature>
<dbReference type="InterPro" id="IPR013078">
    <property type="entry name" value="His_Pase_superF_clade-1"/>
</dbReference>
<keyword evidence="4" id="KW-0312">Gluconeogenesis</keyword>
<evidence type="ECO:0000256" key="7">
    <source>
        <dbReference type="PIRSR" id="PIRSR613078-3"/>
    </source>
</evidence>
<reference evidence="8" key="2">
    <citation type="submission" date="2020-01" db="EMBL/GenBank/DDBJ databases">
        <authorList>
            <person name="Campanaro S."/>
        </authorList>
    </citation>
    <scope>NUCLEOTIDE SEQUENCE</scope>
    <source>
        <strain evidence="8">AS01afH2WH_6</strain>
    </source>
</reference>
<evidence type="ECO:0000256" key="1">
    <source>
        <dbReference type="ARBA" id="ARBA00006717"/>
    </source>
</evidence>
<evidence type="ECO:0000256" key="3">
    <source>
        <dbReference type="ARBA" id="ARBA00023235"/>
    </source>
</evidence>
<dbReference type="Proteomes" id="UP000767327">
    <property type="component" value="Unassembled WGS sequence"/>
</dbReference>
<organism evidence="8 9">
    <name type="scientific">Bifidobacterium crudilactis</name>
    <dbReference type="NCBI Taxonomy" id="327277"/>
    <lineage>
        <taxon>Bacteria</taxon>
        <taxon>Bacillati</taxon>
        <taxon>Actinomycetota</taxon>
        <taxon>Actinomycetes</taxon>
        <taxon>Bifidobacteriales</taxon>
        <taxon>Bifidobacteriaceae</taxon>
        <taxon>Bifidobacterium</taxon>
    </lineage>
</organism>
<dbReference type="GO" id="GO:0006094">
    <property type="term" value="P:gluconeogenesis"/>
    <property type="evidence" value="ECO:0007669"/>
    <property type="project" value="UniProtKB-UniRule"/>
</dbReference>
<dbReference type="PANTHER" id="PTHR11931">
    <property type="entry name" value="PHOSPHOGLYCERATE MUTASE"/>
    <property type="match status" value="1"/>
</dbReference>
<comment type="caution">
    <text evidence="8">The sequence shown here is derived from an EMBL/GenBank/DDBJ whole genome shotgun (WGS) entry which is preliminary data.</text>
</comment>
<comment type="caution">
    <text evidence="4">Lacks conserved residue(s) required for the propagation of feature annotation.</text>
</comment>
<dbReference type="GO" id="GO:0006096">
    <property type="term" value="P:glycolytic process"/>
    <property type="evidence" value="ECO:0007669"/>
    <property type="project" value="UniProtKB-UniRule"/>
</dbReference>
<feature type="binding site" evidence="4 6">
    <location>
        <begin position="93"/>
        <end position="96"/>
    </location>
    <ligand>
        <name>substrate</name>
    </ligand>
</feature>
<dbReference type="InterPro" id="IPR029033">
    <property type="entry name" value="His_PPase_superfam"/>
</dbReference>
<evidence type="ECO:0000256" key="5">
    <source>
        <dbReference type="PIRSR" id="PIRSR613078-1"/>
    </source>
</evidence>
<gene>
    <name evidence="4" type="primary">gpmA</name>
    <name evidence="8" type="ORF">GXW98_00565</name>
</gene>
<dbReference type="Gene3D" id="3.40.50.1240">
    <property type="entry name" value="Phosphoglycerate mutase-like"/>
    <property type="match status" value="1"/>
</dbReference>
<feature type="binding site" evidence="4 6">
    <location>
        <begin position="120"/>
        <end position="121"/>
    </location>
    <ligand>
        <name>substrate</name>
    </ligand>
</feature>
<dbReference type="AlphaFoldDB" id="A0A971IBW9"/>
<proteinExistence type="inferred from homology"/>
<keyword evidence="2 4" id="KW-0324">Glycolysis</keyword>
<dbReference type="HAMAP" id="MF_01039">
    <property type="entry name" value="PGAM_GpmA"/>
    <property type="match status" value="1"/>
</dbReference>
<comment type="pathway">
    <text evidence="4">Carbohydrate degradation; glycolysis; pyruvate from D-glyceraldehyde 3-phosphate: step 3/5.</text>
</comment>
<dbReference type="GO" id="GO:0004619">
    <property type="term" value="F:phosphoglycerate mutase activity"/>
    <property type="evidence" value="ECO:0007669"/>
    <property type="project" value="UniProtKB-UniRule"/>
</dbReference>
<evidence type="ECO:0000313" key="8">
    <source>
        <dbReference type="EMBL" id="NLT78772.1"/>
    </source>
</evidence>
<reference evidence="8" key="1">
    <citation type="journal article" date="2020" name="Biotechnol. Biofuels">
        <title>New insights from the biogas microbiome by comprehensive genome-resolved metagenomics of nearly 1600 species originating from multiple anaerobic digesters.</title>
        <authorList>
            <person name="Campanaro S."/>
            <person name="Treu L."/>
            <person name="Rodriguez-R L.M."/>
            <person name="Kovalovszki A."/>
            <person name="Ziels R.M."/>
            <person name="Maus I."/>
            <person name="Zhu X."/>
            <person name="Kougias P.G."/>
            <person name="Basile A."/>
            <person name="Luo G."/>
            <person name="Schluter A."/>
            <person name="Konstantinidis K.T."/>
            <person name="Angelidaki I."/>
        </authorList>
    </citation>
    <scope>NUCLEOTIDE SEQUENCE</scope>
    <source>
        <strain evidence="8">AS01afH2WH_6</strain>
    </source>
</reference>
<evidence type="ECO:0000256" key="6">
    <source>
        <dbReference type="PIRSR" id="PIRSR613078-2"/>
    </source>
</evidence>
<comment type="similarity">
    <text evidence="1 4">Belongs to the phosphoglycerate mutase family. BPG-dependent PGAM subfamily.</text>
</comment>
<sequence length="275" mass="30628">MTPTTATLIVMRHGESTWTDKRINRFAGWADIPLTPRGEEQARHASALLSDAGLKPDVLFTSVLRRSIHTADIVLDGIDRLWIPVERSWRLNERHYGAFQGQTRPAMRERYGEERFNMYRRSYDVRPPDIDSASPYFQGSDERYSDRFADGLDALNPAEIRSECLQDVWQRLEPLWHARIVAQLSHGNTVLVVTHGSVVRSLVKHLEGISDADIASVNIPTGVPMLFDFPISSDGTIRADGAGRYLDPEAAQQGIAETSALGAATAPLPSPETRP</sequence>
<evidence type="ECO:0000256" key="4">
    <source>
        <dbReference type="HAMAP-Rule" id="MF_01039"/>
    </source>
</evidence>
<dbReference type="RefSeq" id="WP_273172061.1">
    <property type="nucleotide sequence ID" value="NZ_JAAXZR010000004.1"/>
</dbReference>
<dbReference type="EC" id="5.4.2.11" evidence="4"/>
<comment type="function">
    <text evidence="4">Catalyzes the interconversion of 2-phosphoglycerate and 3-phosphoglycerate.</text>
</comment>
<evidence type="ECO:0000256" key="2">
    <source>
        <dbReference type="ARBA" id="ARBA00023152"/>
    </source>
</evidence>
<feature type="active site" description="Tele-phosphohistidine intermediate" evidence="4 5">
    <location>
        <position position="13"/>
    </location>
</feature>
<dbReference type="CDD" id="cd07067">
    <property type="entry name" value="HP_PGM_like"/>
    <property type="match status" value="1"/>
</dbReference>
<feature type="binding site" evidence="4 6">
    <location>
        <position position="66"/>
    </location>
    <ligand>
        <name>substrate</name>
    </ligand>
</feature>
<dbReference type="SUPFAM" id="SSF53254">
    <property type="entry name" value="Phosphoglycerate mutase-like"/>
    <property type="match status" value="1"/>
</dbReference>
<keyword evidence="3 4" id="KW-0413">Isomerase</keyword>